<dbReference type="Proteomes" id="UP000321548">
    <property type="component" value="Unassembled WGS sequence"/>
</dbReference>
<proteinExistence type="predicted"/>
<organism evidence="2 3">
    <name type="scientific">Zeimonas arvi</name>
    <dbReference type="NCBI Taxonomy" id="2498847"/>
    <lineage>
        <taxon>Bacteria</taxon>
        <taxon>Pseudomonadati</taxon>
        <taxon>Pseudomonadota</taxon>
        <taxon>Betaproteobacteria</taxon>
        <taxon>Burkholderiales</taxon>
        <taxon>Burkholderiaceae</taxon>
        <taxon>Zeimonas</taxon>
    </lineage>
</organism>
<dbReference type="RefSeq" id="WP_147703366.1">
    <property type="nucleotide sequence ID" value="NZ_VDUY01000002.1"/>
</dbReference>
<evidence type="ECO:0008006" key="4">
    <source>
        <dbReference type="Google" id="ProtNLM"/>
    </source>
</evidence>
<evidence type="ECO:0000313" key="2">
    <source>
        <dbReference type="EMBL" id="TXL67117.1"/>
    </source>
</evidence>
<evidence type="ECO:0000256" key="1">
    <source>
        <dbReference type="SAM" id="SignalP"/>
    </source>
</evidence>
<name>A0A5C8P1G8_9BURK</name>
<dbReference type="AlphaFoldDB" id="A0A5C8P1G8"/>
<dbReference type="EMBL" id="VDUY01000002">
    <property type="protein sequence ID" value="TXL67117.1"/>
    <property type="molecule type" value="Genomic_DNA"/>
</dbReference>
<dbReference type="Pfam" id="PF08816">
    <property type="entry name" value="Ivy"/>
    <property type="match status" value="1"/>
</dbReference>
<accession>A0A5C8P1G8</accession>
<protein>
    <recommendedName>
        <fullName evidence="4">Lysozyme inhibitor</fullName>
    </recommendedName>
</protein>
<reference evidence="2 3" key="1">
    <citation type="submission" date="2019-06" db="EMBL/GenBank/DDBJ databases">
        <title>Quisquiliibacterium sp. nov., isolated from a maize field.</title>
        <authorList>
            <person name="Lin S.-Y."/>
            <person name="Tsai C.-F."/>
            <person name="Young C.-C."/>
        </authorList>
    </citation>
    <scope>NUCLEOTIDE SEQUENCE [LARGE SCALE GENOMIC DNA]</scope>
    <source>
        <strain evidence="2 3">CC-CFT501</strain>
    </source>
</reference>
<sequence length="264" mass="27827">MRIHPLGRAAAAALAACFAPLAMAALDPVTDRQVGGIFSNTCSDPGQLRIRLYGDTLDIERAGVAVKASTLRSNRKAPTGAPAHPGFAATVRGQAPGGPVELTLTHDATGLFARIDGSAAALAPLGAPAVGQVLRHCDPNRNRLPGTPIPLEAQTVGALLKRPGFPAAYRAALGPLGREGWIASLAGPSPPLRLVEAGGTRYWLGASCKPHDCGDNNMVLLWDEAGRKVHGLLHRSGRQTLFGQPPPAVSRELPRLWAEEWRRR</sequence>
<keyword evidence="1" id="KW-0732">Signal</keyword>
<gene>
    <name evidence="2" type="ORF">FHP08_05745</name>
</gene>
<feature type="signal peptide" evidence="1">
    <location>
        <begin position="1"/>
        <end position="24"/>
    </location>
</feature>
<keyword evidence="3" id="KW-1185">Reference proteome</keyword>
<comment type="caution">
    <text evidence="2">The sequence shown here is derived from an EMBL/GenBank/DDBJ whole genome shotgun (WGS) entry which is preliminary data.</text>
</comment>
<dbReference type="InterPro" id="IPR036501">
    <property type="entry name" value="Inhibitor_vert_lysozyme_sf"/>
</dbReference>
<dbReference type="SUPFAM" id="SSF89872">
    <property type="entry name" value="Inhibitor of vertebrate lysozyme, Ivy"/>
    <property type="match status" value="1"/>
</dbReference>
<dbReference type="OrthoDB" id="8858386at2"/>
<feature type="chain" id="PRO_5022915659" description="Lysozyme inhibitor" evidence="1">
    <location>
        <begin position="25"/>
        <end position="264"/>
    </location>
</feature>
<evidence type="ECO:0000313" key="3">
    <source>
        <dbReference type="Proteomes" id="UP000321548"/>
    </source>
</evidence>
<dbReference type="Gene3D" id="3.40.1420.10">
    <property type="entry name" value="Inhibitor of vertebrate lysozyme"/>
    <property type="match status" value="1"/>
</dbReference>